<gene>
    <name evidence="2" type="ORF">FHS16_003738</name>
</gene>
<proteinExistence type="predicted"/>
<dbReference type="AlphaFoldDB" id="A0A7W5C9K2"/>
<keyword evidence="3" id="KW-1185">Reference proteome</keyword>
<feature type="domain" description="DNA methylase adenine-specific" evidence="1">
    <location>
        <begin position="174"/>
        <end position="246"/>
    </location>
</feature>
<dbReference type="Gene3D" id="3.40.50.150">
    <property type="entry name" value="Vaccinia Virus protein VP39"/>
    <property type="match status" value="1"/>
</dbReference>
<dbReference type="Proteomes" id="UP000518605">
    <property type="component" value="Unassembled WGS sequence"/>
</dbReference>
<evidence type="ECO:0000313" key="2">
    <source>
        <dbReference type="EMBL" id="MBB3153663.1"/>
    </source>
</evidence>
<dbReference type="RefSeq" id="WP_183565680.1">
    <property type="nucleotide sequence ID" value="NZ_CBCSLB010000010.1"/>
</dbReference>
<dbReference type="SUPFAM" id="SSF53335">
    <property type="entry name" value="S-adenosyl-L-methionine-dependent methyltransferases"/>
    <property type="match status" value="1"/>
</dbReference>
<accession>A0A7W5C9K2</accession>
<dbReference type="GO" id="GO:0008170">
    <property type="term" value="F:N-methyltransferase activity"/>
    <property type="evidence" value="ECO:0007669"/>
    <property type="project" value="InterPro"/>
</dbReference>
<dbReference type="EMBL" id="JACHXW010000011">
    <property type="protein sequence ID" value="MBB3153663.1"/>
    <property type="molecule type" value="Genomic_DNA"/>
</dbReference>
<evidence type="ECO:0000313" key="3">
    <source>
        <dbReference type="Proteomes" id="UP000518605"/>
    </source>
</evidence>
<dbReference type="InterPro" id="IPR003356">
    <property type="entry name" value="DNA_methylase_A-5"/>
</dbReference>
<comment type="caution">
    <text evidence="2">The sequence shown here is derived from an EMBL/GenBank/DDBJ whole genome shotgun (WGS) entry which is preliminary data.</text>
</comment>
<dbReference type="InterPro" id="IPR029063">
    <property type="entry name" value="SAM-dependent_MTases_sf"/>
</dbReference>
<dbReference type="Pfam" id="PF02384">
    <property type="entry name" value="N6_Mtase"/>
    <property type="match status" value="1"/>
</dbReference>
<evidence type="ECO:0000259" key="1">
    <source>
        <dbReference type="Pfam" id="PF02384"/>
    </source>
</evidence>
<sequence length="291" mass="33157">MTKEKNKDHLYRVSRFTPERLARLPHEVSGYARAIGGMPQSHLEVLDKRGWLLPFLFTYDALLWGRWDYWLEIRQKGTITGSGPIPQIEWADLGSARTLATKNMFTSCLSHHEATIDHFSDWLLWGMASTDEKPRISAKLNEHFYREFDLFLVLDNPTDYLSQVLCDETGKGYKSGLGYFPTPFPITRMMVEMTHGDGDPEEKKRQAVMDPCVGTGAMLLPASNYFLRGYAQDISGIAIKLCKIQMYFYAPWYASPGDVTGYDKMEVPIQLVPAIPSRNGKITTDQFAFAF</sequence>
<name>A0A7W5C9K2_9BACL</name>
<organism evidence="2 3">
    <name type="scientific">Paenibacillus endophyticus</name>
    <dbReference type="NCBI Taxonomy" id="1294268"/>
    <lineage>
        <taxon>Bacteria</taxon>
        <taxon>Bacillati</taxon>
        <taxon>Bacillota</taxon>
        <taxon>Bacilli</taxon>
        <taxon>Bacillales</taxon>
        <taxon>Paenibacillaceae</taxon>
        <taxon>Paenibacillus</taxon>
    </lineage>
</organism>
<protein>
    <recommendedName>
        <fullName evidence="1">DNA methylase adenine-specific domain-containing protein</fullName>
    </recommendedName>
</protein>
<reference evidence="2 3" key="1">
    <citation type="submission" date="2020-08" db="EMBL/GenBank/DDBJ databases">
        <title>Genomic Encyclopedia of Type Strains, Phase III (KMG-III): the genomes of soil and plant-associated and newly described type strains.</title>
        <authorList>
            <person name="Whitman W."/>
        </authorList>
    </citation>
    <scope>NUCLEOTIDE SEQUENCE [LARGE SCALE GENOMIC DNA]</scope>
    <source>
        <strain evidence="2 3">CECT 8234</strain>
    </source>
</reference>
<dbReference type="GO" id="GO:0003677">
    <property type="term" value="F:DNA binding"/>
    <property type="evidence" value="ECO:0007669"/>
    <property type="project" value="InterPro"/>
</dbReference>